<keyword evidence="2" id="KW-0812">Transmembrane</keyword>
<evidence type="ECO:0000256" key="1">
    <source>
        <dbReference type="ARBA" id="ARBA00007387"/>
    </source>
</evidence>
<dbReference type="SUPFAM" id="SSF53474">
    <property type="entry name" value="alpha/beta-Hydrolases"/>
    <property type="match status" value="1"/>
</dbReference>
<dbReference type="InterPro" id="IPR008547">
    <property type="entry name" value="DUF829_TMEM53"/>
</dbReference>
<dbReference type="PANTHER" id="PTHR12265:SF30">
    <property type="entry name" value="TRANSMEMBRANE PROTEIN 53"/>
    <property type="match status" value="1"/>
</dbReference>
<keyword evidence="3" id="KW-1133">Transmembrane helix</keyword>
<keyword evidence="4" id="KW-0472">Membrane</keyword>
<dbReference type="AlphaFoldDB" id="A0A8J4UUS1"/>
<organism evidence="7 8">
    <name type="scientific">Polysphondylium violaceum</name>
    <dbReference type="NCBI Taxonomy" id="133409"/>
    <lineage>
        <taxon>Eukaryota</taxon>
        <taxon>Amoebozoa</taxon>
        <taxon>Evosea</taxon>
        <taxon>Eumycetozoa</taxon>
        <taxon>Dictyostelia</taxon>
        <taxon>Dictyosteliales</taxon>
        <taxon>Dictyosteliaceae</taxon>
        <taxon>Polysphondylium</taxon>
    </lineage>
</organism>
<reference evidence="7" key="1">
    <citation type="submission" date="2020-01" db="EMBL/GenBank/DDBJ databases">
        <title>Development of genomics and gene disruption for Polysphondylium violaceum indicates a role for the polyketide synthase stlB in stalk morphogenesis.</title>
        <authorList>
            <person name="Narita B."/>
            <person name="Kawabe Y."/>
            <person name="Kin K."/>
            <person name="Saito T."/>
            <person name="Gibbs R."/>
            <person name="Kuspa A."/>
            <person name="Muzny D."/>
            <person name="Queller D."/>
            <person name="Richards S."/>
            <person name="Strassman J."/>
            <person name="Sucgang R."/>
            <person name="Worley K."/>
            <person name="Schaap P."/>
        </authorList>
    </citation>
    <scope>NUCLEOTIDE SEQUENCE</scope>
    <source>
        <strain evidence="7">QSvi11</strain>
    </source>
</reference>
<keyword evidence="8" id="KW-1185">Reference proteome</keyword>
<dbReference type="Proteomes" id="UP000695562">
    <property type="component" value="Unassembled WGS sequence"/>
</dbReference>
<comment type="subcellular location">
    <subcellularLocation>
        <location evidence="6">Nucleus outer membrane</location>
        <topology evidence="6">Single-pass membrane protein</topology>
    </subcellularLocation>
</comment>
<evidence type="ECO:0000313" key="8">
    <source>
        <dbReference type="Proteomes" id="UP000695562"/>
    </source>
</evidence>
<dbReference type="Gene3D" id="3.40.50.1820">
    <property type="entry name" value="alpha/beta hydrolase"/>
    <property type="match status" value="1"/>
</dbReference>
<evidence type="ECO:0000256" key="5">
    <source>
        <dbReference type="ARBA" id="ARBA00023242"/>
    </source>
</evidence>
<evidence type="ECO:0000256" key="2">
    <source>
        <dbReference type="ARBA" id="ARBA00022692"/>
    </source>
</evidence>
<proteinExistence type="inferred from homology"/>
<dbReference type="Pfam" id="PF05705">
    <property type="entry name" value="DUF829"/>
    <property type="match status" value="1"/>
</dbReference>
<comment type="similarity">
    <text evidence="1">Belongs to the TMEM53 family.</text>
</comment>
<gene>
    <name evidence="7" type="ORF">CYY_002860</name>
</gene>
<dbReference type="GO" id="GO:0005640">
    <property type="term" value="C:nuclear outer membrane"/>
    <property type="evidence" value="ECO:0007669"/>
    <property type="project" value="UniProtKB-SubCell"/>
</dbReference>
<name>A0A8J4UUS1_9MYCE</name>
<dbReference type="PANTHER" id="PTHR12265">
    <property type="entry name" value="TRANSMEMBRANE PROTEIN 53"/>
    <property type="match status" value="1"/>
</dbReference>
<protein>
    <submittedName>
        <fullName evidence="7">Uncharacterized protein</fullName>
    </submittedName>
</protein>
<evidence type="ECO:0000256" key="4">
    <source>
        <dbReference type="ARBA" id="ARBA00023136"/>
    </source>
</evidence>
<dbReference type="EMBL" id="AJWJ01000084">
    <property type="protein sequence ID" value="KAF2075826.1"/>
    <property type="molecule type" value="Genomic_DNA"/>
</dbReference>
<dbReference type="OrthoDB" id="77878at2759"/>
<accession>A0A8J4UUS1</accession>
<sequence length="285" mass="32400">MNQTIVVPSLQVSPPTTPTKITPTIPKKSKPISMKGFYSVTKEIDHSKDLVVLSGWMACSPSIFKKYIDLWLNRGFNAYAFPGLMDPSMVIVTQRAKKNLKRVAKYLQAHTECQNLYFHGFSNGGGYTTACMFQEIDDYYPFMRPMVKGVFFDSLPSITKRGVGNAFKQALLNHGTALVKPFVAFKPLLNGRWFTLLDRTVPKLLTMKCNYVVVFSKDDDIIDYKEVEEFTSRLKECAGEKNVLVKFYENGGHVSHLRLYKQEYEDMLDKLLLAASKNLSICDNN</sequence>
<keyword evidence="5" id="KW-0539">Nucleus</keyword>
<evidence type="ECO:0000256" key="6">
    <source>
        <dbReference type="ARBA" id="ARBA00034303"/>
    </source>
</evidence>
<evidence type="ECO:0000256" key="3">
    <source>
        <dbReference type="ARBA" id="ARBA00022989"/>
    </source>
</evidence>
<evidence type="ECO:0000313" key="7">
    <source>
        <dbReference type="EMBL" id="KAF2075826.1"/>
    </source>
</evidence>
<dbReference type="InterPro" id="IPR029058">
    <property type="entry name" value="AB_hydrolase_fold"/>
</dbReference>
<comment type="caution">
    <text evidence="7">The sequence shown here is derived from an EMBL/GenBank/DDBJ whole genome shotgun (WGS) entry which is preliminary data.</text>
</comment>